<name>A0A0C3BCX0_PILCF</name>
<protein>
    <submittedName>
        <fullName evidence="1">Uncharacterized protein</fullName>
    </submittedName>
</protein>
<organism evidence="1 2">
    <name type="scientific">Piloderma croceum (strain F 1598)</name>
    <dbReference type="NCBI Taxonomy" id="765440"/>
    <lineage>
        <taxon>Eukaryota</taxon>
        <taxon>Fungi</taxon>
        <taxon>Dikarya</taxon>
        <taxon>Basidiomycota</taxon>
        <taxon>Agaricomycotina</taxon>
        <taxon>Agaricomycetes</taxon>
        <taxon>Agaricomycetidae</taxon>
        <taxon>Atheliales</taxon>
        <taxon>Atheliaceae</taxon>
        <taxon>Piloderma</taxon>
    </lineage>
</organism>
<dbReference type="InParanoid" id="A0A0C3BCX0"/>
<dbReference type="HOGENOM" id="CLU_1245791_0_0_1"/>
<reference evidence="2" key="2">
    <citation type="submission" date="2015-01" db="EMBL/GenBank/DDBJ databases">
        <title>Evolutionary Origins and Diversification of the Mycorrhizal Mutualists.</title>
        <authorList>
            <consortium name="DOE Joint Genome Institute"/>
            <consortium name="Mycorrhizal Genomics Consortium"/>
            <person name="Kohler A."/>
            <person name="Kuo A."/>
            <person name="Nagy L.G."/>
            <person name="Floudas D."/>
            <person name="Copeland A."/>
            <person name="Barry K.W."/>
            <person name="Cichocki N."/>
            <person name="Veneault-Fourrey C."/>
            <person name="LaButti K."/>
            <person name="Lindquist E.A."/>
            <person name="Lipzen A."/>
            <person name="Lundell T."/>
            <person name="Morin E."/>
            <person name="Murat C."/>
            <person name="Riley R."/>
            <person name="Ohm R."/>
            <person name="Sun H."/>
            <person name="Tunlid A."/>
            <person name="Henrissat B."/>
            <person name="Grigoriev I.V."/>
            <person name="Hibbett D.S."/>
            <person name="Martin F."/>
        </authorList>
    </citation>
    <scope>NUCLEOTIDE SEQUENCE [LARGE SCALE GENOMIC DNA]</scope>
    <source>
        <strain evidence="2">F 1598</strain>
    </source>
</reference>
<dbReference type="Proteomes" id="UP000054166">
    <property type="component" value="Unassembled WGS sequence"/>
</dbReference>
<evidence type="ECO:0000313" key="2">
    <source>
        <dbReference type="Proteomes" id="UP000054166"/>
    </source>
</evidence>
<accession>A0A0C3BCX0</accession>
<evidence type="ECO:0000313" key="1">
    <source>
        <dbReference type="EMBL" id="KIM84158.1"/>
    </source>
</evidence>
<dbReference type="AlphaFoldDB" id="A0A0C3BCX0"/>
<reference evidence="1 2" key="1">
    <citation type="submission" date="2014-04" db="EMBL/GenBank/DDBJ databases">
        <authorList>
            <consortium name="DOE Joint Genome Institute"/>
            <person name="Kuo A."/>
            <person name="Tarkka M."/>
            <person name="Buscot F."/>
            <person name="Kohler A."/>
            <person name="Nagy L.G."/>
            <person name="Floudas D."/>
            <person name="Copeland A."/>
            <person name="Barry K.W."/>
            <person name="Cichocki N."/>
            <person name="Veneault-Fourrey C."/>
            <person name="LaButti K."/>
            <person name="Lindquist E.A."/>
            <person name="Lipzen A."/>
            <person name="Lundell T."/>
            <person name="Morin E."/>
            <person name="Murat C."/>
            <person name="Sun H."/>
            <person name="Tunlid A."/>
            <person name="Henrissat B."/>
            <person name="Grigoriev I.V."/>
            <person name="Hibbett D.S."/>
            <person name="Martin F."/>
            <person name="Nordberg H.P."/>
            <person name="Cantor M.N."/>
            <person name="Hua S.X."/>
        </authorList>
    </citation>
    <scope>NUCLEOTIDE SEQUENCE [LARGE SCALE GENOMIC DNA]</scope>
    <source>
        <strain evidence="1 2">F 1598</strain>
    </source>
</reference>
<keyword evidence="2" id="KW-1185">Reference proteome</keyword>
<sequence>MPGSQREAHVIPNNLDEFEILSDDRVQFIDSNLGSLTARGMWVEDAVPTPKLEVLILSDVVLRYEALRNFTANPMLQKIVADCNIENISRAANKIFCLSRLTHLGTIESSVRMIGFRRRPSRSMYMSKCRLREMCRISREGVAIWRKSFVASRLTQSGVVVTPFCRFLQETSSPKSLQLSSINDYRLDLVASVVKTLTHRLTCPLTLRRLLARIWESIQGFH</sequence>
<gene>
    <name evidence="1" type="ORF">PILCRDRAFT_87618</name>
</gene>
<proteinExistence type="predicted"/>
<dbReference type="EMBL" id="KN832988">
    <property type="protein sequence ID" value="KIM84158.1"/>
    <property type="molecule type" value="Genomic_DNA"/>
</dbReference>